<reference evidence="1 2" key="1">
    <citation type="journal article" date="2023" name="IMA Fungus">
        <title>Comparative genomic study of the Penicillium genus elucidates a diverse pangenome and 15 lateral gene transfer events.</title>
        <authorList>
            <person name="Petersen C."/>
            <person name="Sorensen T."/>
            <person name="Nielsen M.R."/>
            <person name="Sondergaard T.E."/>
            <person name="Sorensen J.L."/>
            <person name="Fitzpatrick D.A."/>
            <person name="Frisvad J.C."/>
            <person name="Nielsen K.L."/>
        </authorList>
    </citation>
    <scope>NUCLEOTIDE SEQUENCE [LARGE SCALE GENOMIC DNA]</scope>
    <source>
        <strain evidence="1 2">IBT 29057</strain>
    </source>
</reference>
<name>A0AAD6GMK2_9EURO</name>
<dbReference type="SUPFAM" id="SSF48452">
    <property type="entry name" value="TPR-like"/>
    <property type="match status" value="1"/>
</dbReference>
<sequence>MGSGSRNLREVLVGENHEDTNLLATGYRFEGQWDEAERLFVQVIEINKKTLGEGHPSMLKSLGNLASTYCNQGRWKEAEQLDILVVGKGKIIFGKGYISVLTSMGNLASIYRNQGRECSQSSIDVLAPVSIVIRRASRRIYNGNSQDKAWRDSSPPH</sequence>
<proteinExistence type="predicted"/>
<evidence type="ECO:0000313" key="2">
    <source>
        <dbReference type="Proteomes" id="UP001216150"/>
    </source>
</evidence>
<dbReference type="Pfam" id="PF13424">
    <property type="entry name" value="TPR_12"/>
    <property type="match status" value="1"/>
</dbReference>
<dbReference type="Gene3D" id="1.25.40.10">
    <property type="entry name" value="Tetratricopeptide repeat domain"/>
    <property type="match status" value="1"/>
</dbReference>
<dbReference type="PANTHER" id="PTHR46082">
    <property type="entry name" value="ATP/GTP-BINDING PROTEIN-RELATED"/>
    <property type="match status" value="1"/>
</dbReference>
<dbReference type="InterPro" id="IPR053137">
    <property type="entry name" value="NLR-like"/>
</dbReference>
<organism evidence="1 2">
    <name type="scientific">Penicillium hetheringtonii</name>
    <dbReference type="NCBI Taxonomy" id="911720"/>
    <lineage>
        <taxon>Eukaryota</taxon>
        <taxon>Fungi</taxon>
        <taxon>Dikarya</taxon>
        <taxon>Ascomycota</taxon>
        <taxon>Pezizomycotina</taxon>
        <taxon>Eurotiomycetes</taxon>
        <taxon>Eurotiomycetidae</taxon>
        <taxon>Eurotiales</taxon>
        <taxon>Aspergillaceae</taxon>
        <taxon>Penicillium</taxon>
    </lineage>
</organism>
<protein>
    <recommendedName>
        <fullName evidence="3">Kinesin light chain</fullName>
    </recommendedName>
</protein>
<dbReference type="Proteomes" id="UP001216150">
    <property type="component" value="Unassembled WGS sequence"/>
</dbReference>
<keyword evidence="2" id="KW-1185">Reference proteome</keyword>
<gene>
    <name evidence="1" type="ORF">N7450_010390</name>
</gene>
<comment type="caution">
    <text evidence="1">The sequence shown here is derived from an EMBL/GenBank/DDBJ whole genome shotgun (WGS) entry which is preliminary data.</text>
</comment>
<evidence type="ECO:0000313" key="1">
    <source>
        <dbReference type="EMBL" id="KAJ5567904.1"/>
    </source>
</evidence>
<evidence type="ECO:0008006" key="3">
    <source>
        <dbReference type="Google" id="ProtNLM"/>
    </source>
</evidence>
<dbReference type="AlphaFoldDB" id="A0AAD6GMK2"/>
<dbReference type="EMBL" id="JAQJAC010000010">
    <property type="protein sequence ID" value="KAJ5567904.1"/>
    <property type="molecule type" value="Genomic_DNA"/>
</dbReference>
<dbReference type="PANTHER" id="PTHR46082:SF11">
    <property type="entry name" value="AAA+ ATPASE DOMAIN-CONTAINING PROTEIN-RELATED"/>
    <property type="match status" value="1"/>
</dbReference>
<accession>A0AAD6GMK2</accession>
<dbReference type="InterPro" id="IPR011990">
    <property type="entry name" value="TPR-like_helical_dom_sf"/>
</dbReference>